<evidence type="ECO:0000256" key="3">
    <source>
        <dbReference type="ARBA" id="ARBA00022448"/>
    </source>
</evidence>
<dbReference type="Proteomes" id="UP000000248">
    <property type="component" value="Chromosome"/>
</dbReference>
<sequence length="325" mass="35397">MKKSLIALAVAASFVGIAQAENTTTLYGALSAETAFSDSKNNDKDNKWDLSYGSSKFGIKGTEDLSNGLQAIYKMEFNFDAENGVNGTRYGYVGLKGDFGTLTLGKTDSLYGDLTTYNDIFENGFFDDENANYSAIRGGSRISKQIRYDSPDMSGLHFGIAGILDGSHTVATHLKKDDSKSFVGFQTGAWYEQNGLYASLAYSSLDGDWIAKTNQGSTEVIGANIGYENDQFRVGLGAEHAASLGEKYNLAGAYYLGPNTFRAGFAVSDSDEYNAGETAYTYALGYQYNFSKRTFTYIDGTYIDHGDNEKADDGYTVNLGLRHDF</sequence>
<dbReference type="AlphaFoldDB" id="A5EVQ1"/>
<comment type="subunit">
    <text evidence="2">Homotrimer.</text>
</comment>
<dbReference type="InterPro" id="IPR033900">
    <property type="entry name" value="Gram_neg_porin_domain"/>
</dbReference>
<dbReference type="GO" id="GO:0046930">
    <property type="term" value="C:pore complex"/>
    <property type="evidence" value="ECO:0007669"/>
    <property type="project" value="UniProtKB-KW"/>
</dbReference>
<feature type="chain" id="PRO_5002682383" evidence="11">
    <location>
        <begin position="21"/>
        <end position="325"/>
    </location>
</feature>
<dbReference type="InterPro" id="IPR023614">
    <property type="entry name" value="Porin_dom_sf"/>
</dbReference>
<name>A5EVQ1_DICNV</name>
<dbReference type="Gene3D" id="2.40.160.10">
    <property type="entry name" value="Porin"/>
    <property type="match status" value="1"/>
</dbReference>
<organism evidence="13 14">
    <name type="scientific">Dichelobacter nodosus (strain VCS1703A)</name>
    <dbReference type="NCBI Taxonomy" id="246195"/>
    <lineage>
        <taxon>Bacteria</taxon>
        <taxon>Pseudomonadati</taxon>
        <taxon>Pseudomonadota</taxon>
        <taxon>Gammaproteobacteria</taxon>
        <taxon>Cardiobacteriales</taxon>
        <taxon>Cardiobacteriaceae</taxon>
        <taxon>Dichelobacter</taxon>
    </lineage>
</organism>
<evidence type="ECO:0000256" key="1">
    <source>
        <dbReference type="ARBA" id="ARBA00004571"/>
    </source>
</evidence>
<dbReference type="GO" id="GO:0034220">
    <property type="term" value="P:monoatomic ion transmembrane transport"/>
    <property type="evidence" value="ECO:0007669"/>
    <property type="project" value="InterPro"/>
</dbReference>
<feature type="domain" description="Porin" evidence="12">
    <location>
        <begin position="7"/>
        <end position="306"/>
    </location>
</feature>
<dbReference type="PRINTS" id="PR00184">
    <property type="entry name" value="NEISSPPORIN"/>
</dbReference>
<dbReference type="Pfam" id="PF13609">
    <property type="entry name" value="Porin_4"/>
    <property type="match status" value="1"/>
</dbReference>
<evidence type="ECO:0000256" key="2">
    <source>
        <dbReference type="ARBA" id="ARBA00011233"/>
    </source>
</evidence>
<dbReference type="PANTHER" id="PTHR34501">
    <property type="entry name" value="PROTEIN YDDL-RELATED"/>
    <property type="match status" value="1"/>
</dbReference>
<dbReference type="InterPro" id="IPR002299">
    <property type="entry name" value="Porin_Neis"/>
</dbReference>
<evidence type="ECO:0000256" key="10">
    <source>
        <dbReference type="ARBA" id="ARBA00023237"/>
    </source>
</evidence>
<dbReference type="KEGG" id="dno:DNO_0495"/>
<evidence type="ECO:0000313" key="14">
    <source>
        <dbReference type="Proteomes" id="UP000000248"/>
    </source>
</evidence>
<evidence type="ECO:0000256" key="11">
    <source>
        <dbReference type="SAM" id="SignalP"/>
    </source>
</evidence>
<reference evidence="13 14" key="1">
    <citation type="journal article" date="2007" name="Nat. Biotechnol.">
        <title>Genome sequence and identification of candidate vaccine antigens from the animal pathogen Dichelobacter nodosus.</title>
        <authorList>
            <person name="Myers G.S."/>
            <person name="Parker D."/>
            <person name="Al-Hasani K."/>
            <person name="Kennan R.M."/>
            <person name="Seemann T."/>
            <person name="Ren Q."/>
            <person name="Badger J.H."/>
            <person name="Selengut J.D."/>
            <person name="Deboy R.T."/>
            <person name="Tettelin H."/>
            <person name="Boyce J.D."/>
            <person name="McCarl V.P."/>
            <person name="Han X."/>
            <person name="Nelson W.C."/>
            <person name="Madupu R."/>
            <person name="Mohamoud Y."/>
            <person name="Holley T."/>
            <person name="Fedorova N."/>
            <person name="Khouri H."/>
            <person name="Bottomley S.P."/>
            <person name="Whittington R.J."/>
            <person name="Adler B."/>
            <person name="Songer J.G."/>
            <person name="Rood J.I."/>
            <person name="Paulsen I.T."/>
        </authorList>
    </citation>
    <scope>NUCLEOTIDE SEQUENCE [LARGE SCALE GENOMIC DNA]</scope>
    <source>
        <strain evidence="13 14">VCS1703A</strain>
    </source>
</reference>
<dbReference type="CDD" id="cd00342">
    <property type="entry name" value="gram_neg_porins"/>
    <property type="match status" value="1"/>
</dbReference>
<dbReference type="RefSeq" id="WP_012030831.1">
    <property type="nucleotide sequence ID" value="NC_009446.1"/>
</dbReference>
<evidence type="ECO:0000259" key="12">
    <source>
        <dbReference type="Pfam" id="PF13609"/>
    </source>
</evidence>
<dbReference type="GO" id="GO:0015288">
    <property type="term" value="F:porin activity"/>
    <property type="evidence" value="ECO:0007669"/>
    <property type="project" value="UniProtKB-KW"/>
</dbReference>
<evidence type="ECO:0000256" key="6">
    <source>
        <dbReference type="ARBA" id="ARBA00022729"/>
    </source>
</evidence>
<protein>
    <submittedName>
        <fullName evidence="13">Gram-negative porin family protein</fullName>
    </submittedName>
</protein>
<evidence type="ECO:0000256" key="7">
    <source>
        <dbReference type="ARBA" id="ARBA00023065"/>
    </source>
</evidence>
<evidence type="ECO:0000256" key="5">
    <source>
        <dbReference type="ARBA" id="ARBA00022692"/>
    </source>
</evidence>
<keyword evidence="4" id="KW-1134">Transmembrane beta strand</keyword>
<keyword evidence="5" id="KW-0812">Transmembrane</keyword>
<dbReference type="SUPFAM" id="SSF56935">
    <property type="entry name" value="Porins"/>
    <property type="match status" value="1"/>
</dbReference>
<comment type="subcellular location">
    <subcellularLocation>
        <location evidence="1">Cell outer membrane</location>
        <topology evidence="1">Multi-pass membrane protein</topology>
    </subcellularLocation>
</comment>
<feature type="signal peptide" evidence="11">
    <location>
        <begin position="1"/>
        <end position="20"/>
    </location>
</feature>
<dbReference type="OrthoDB" id="8173690at2"/>
<evidence type="ECO:0000313" key="13">
    <source>
        <dbReference type="EMBL" id="ABQ13307.1"/>
    </source>
</evidence>
<dbReference type="InterPro" id="IPR050298">
    <property type="entry name" value="Gram-neg_bact_OMP"/>
</dbReference>
<evidence type="ECO:0000256" key="4">
    <source>
        <dbReference type="ARBA" id="ARBA00022452"/>
    </source>
</evidence>
<keyword evidence="10" id="KW-0998">Cell outer membrane</keyword>
<evidence type="ECO:0000256" key="9">
    <source>
        <dbReference type="ARBA" id="ARBA00023136"/>
    </source>
</evidence>
<dbReference type="HOGENOM" id="CLU_862470_0_0_6"/>
<dbReference type="InterPro" id="IPR001702">
    <property type="entry name" value="Porin_Gram-ve"/>
</dbReference>
<dbReference type="STRING" id="246195.DNO_0495"/>
<dbReference type="PANTHER" id="PTHR34501:SF9">
    <property type="entry name" value="MAJOR OUTER MEMBRANE PROTEIN P.IA"/>
    <property type="match status" value="1"/>
</dbReference>
<dbReference type="eggNOG" id="COG3203">
    <property type="taxonomic scope" value="Bacteria"/>
</dbReference>
<keyword evidence="14" id="KW-1185">Reference proteome</keyword>
<keyword evidence="9" id="KW-0472">Membrane</keyword>
<accession>A5EVQ1</accession>
<dbReference type="GO" id="GO:0009279">
    <property type="term" value="C:cell outer membrane"/>
    <property type="evidence" value="ECO:0007669"/>
    <property type="project" value="UniProtKB-SubCell"/>
</dbReference>
<keyword evidence="3" id="KW-0813">Transport</keyword>
<proteinExistence type="predicted"/>
<keyword evidence="6 11" id="KW-0732">Signal</keyword>
<dbReference type="EMBL" id="CP000513">
    <property type="protein sequence ID" value="ABQ13307.1"/>
    <property type="molecule type" value="Genomic_DNA"/>
</dbReference>
<evidence type="ECO:0000256" key="8">
    <source>
        <dbReference type="ARBA" id="ARBA00023114"/>
    </source>
</evidence>
<gene>
    <name evidence="13" type="ordered locus">DNO_0495</name>
</gene>
<dbReference type="PRINTS" id="PR00182">
    <property type="entry name" value="ECOLNEIPORIN"/>
</dbReference>
<keyword evidence="8" id="KW-0626">Porin</keyword>
<keyword evidence="7" id="KW-0406">Ion transport</keyword>